<dbReference type="EMBL" id="UINC01041160">
    <property type="protein sequence ID" value="SVB42046.1"/>
    <property type="molecule type" value="Genomic_DNA"/>
</dbReference>
<evidence type="ECO:0000313" key="1">
    <source>
        <dbReference type="EMBL" id="SVB42046.1"/>
    </source>
</evidence>
<dbReference type="AlphaFoldDB" id="A0A382DU72"/>
<gene>
    <name evidence="1" type="ORF">METZ01_LOCUS194900</name>
</gene>
<sequence length="240" mass="27788">VNFDKDEFVCIFARDDAFLKHTAPYNNWDYHNTRNADIDNLVETAKYLIEKGFVVIRVGSIVKKPINFSHERMIDYPYSRHQSDFMDIFLLANCKFVISSGTSGITDVAAICDRPMLAVNISEFGHAPITKNCLYIPKKYKYINTNNYLHFKDALNLDRRTLWKNPAALGLEIEENSPQDILEVTQEMLERLENRFSYSSDSEKLIQAYHKLWSESTVSARPSKTPIGVSWLKQNRGLFF</sequence>
<dbReference type="InterPro" id="IPR030808">
    <property type="entry name" value="Glycosyl_04372"/>
</dbReference>
<name>A0A382DU72_9ZZZZ</name>
<dbReference type="NCBIfam" id="TIGR04372">
    <property type="entry name" value="glycosyl_04372"/>
    <property type="match status" value="1"/>
</dbReference>
<organism evidence="1">
    <name type="scientific">marine metagenome</name>
    <dbReference type="NCBI Taxonomy" id="408172"/>
    <lineage>
        <taxon>unclassified sequences</taxon>
        <taxon>metagenomes</taxon>
        <taxon>ecological metagenomes</taxon>
    </lineage>
</organism>
<accession>A0A382DU72</accession>
<proteinExistence type="predicted"/>
<reference evidence="1" key="1">
    <citation type="submission" date="2018-05" db="EMBL/GenBank/DDBJ databases">
        <authorList>
            <person name="Lanie J.A."/>
            <person name="Ng W.-L."/>
            <person name="Kazmierczak K.M."/>
            <person name="Andrzejewski T.M."/>
            <person name="Davidsen T.M."/>
            <person name="Wayne K.J."/>
            <person name="Tettelin H."/>
            <person name="Glass J.I."/>
            <person name="Rusch D."/>
            <person name="Podicherti R."/>
            <person name="Tsui H.-C.T."/>
            <person name="Winkler M.E."/>
        </authorList>
    </citation>
    <scope>NUCLEOTIDE SEQUENCE</scope>
</reference>
<feature type="non-terminal residue" evidence="1">
    <location>
        <position position="1"/>
    </location>
</feature>
<protein>
    <submittedName>
        <fullName evidence="1">Uncharacterized protein</fullName>
    </submittedName>
</protein>